<name>A0A137YXX0_9ACTN</name>
<accession>A0A137YXX0</accession>
<evidence type="ECO:0000259" key="2">
    <source>
        <dbReference type="Pfam" id="PF14338"/>
    </source>
</evidence>
<dbReference type="InterPro" id="IPR011856">
    <property type="entry name" value="tRNA_endonuc-like_dom_sf"/>
</dbReference>
<dbReference type="GO" id="GO:0004519">
    <property type="term" value="F:endonuclease activity"/>
    <property type="evidence" value="ECO:0007669"/>
    <property type="project" value="UniProtKB-KW"/>
</dbReference>
<keyword evidence="4" id="KW-1185">Reference proteome</keyword>
<dbReference type="Gene3D" id="3.40.1350.10">
    <property type="match status" value="1"/>
</dbReference>
<organism evidence="3 4">
    <name type="scientific">Tsukamurella pseudospumae</name>
    <dbReference type="NCBI Taxonomy" id="239498"/>
    <lineage>
        <taxon>Bacteria</taxon>
        <taxon>Bacillati</taxon>
        <taxon>Actinomycetota</taxon>
        <taxon>Actinomycetes</taxon>
        <taxon>Mycobacteriales</taxon>
        <taxon>Tsukamurellaceae</taxon>
        <taxon>Tsukamurella</taxon>
    </lineage>
</organism>
<dbReference type="Pfam" id="PF14338">
    <property type="entry name" value="Mrr_N"/>
    <property type="match status" value="1"/>
</dbReference>
<evidence type="ECO:0000259" key="1">
    <source>
        <dbReference type="Pfam" id="PF04471"/>
    </source>
</evidence>
<keyword evidence="3" id="KW-0378">Hydrolase</keyword>
<gene>
    <name evidence="3" type="ORF">AXK61_07370</name>
</gene>
<comment type="caution">
    <text evidence="3">The sequence shown here is derived from an EMBL/GenBank/DDBJ whole genome shotgun (WGS) entry which is preliminary data.</text>
</comment>
<dbReference type="Pfam" id="PF04471">
    <property type="entry name" value="Mrr_cat"/>
    <property type="match status" value="1"/>
</dbReference>
<dbReference type="InterPro" id="IPR025745">
    <property type="entry name" value="Mrr-like_N_dom"/>
</dbReference>
<keyword evidence="3" id="KW-0540">Nuclease</keyword>
<dbReference type="InterPro" id="IPR007560">
    <property type="entry name" value="Restrct_endonuc_IV_Mrr"/>
</dbReference>
<dbReference type="InterPro" id="IPR052906">
    <property type="entry name" value="Type_IV_Methyl-Rstrct_Enzyme"/>
</dbReference>
<feature type="domain" description="Restriction endonuclease type IV Mrr" evidence="1">
    <location>
        <begin position="164"/>
        <end position="282"/>
    </location>
</feature>
<dbReference type="InterPro" id="IPR011335">
    <property type="entry name" value="Restrct_endonuc-II-like"/>
</dbReference>
<reference evidence="3 4" key="1">
    <citation type="submission" date="2016-02" db="EMBL/GenBank/DDBJ databases">
        <authorList>
            <person name="Teng J.L."/>
            <person name="Tang Y."/>
            <person name="Huang Y."/>
            <person name="Guo F."/>
            <person name="Wei W."/>
            <person name="Chen J.H."/>
            <person name="Wong S.Y."/>
            <person name="Lau S.K."/>
            <person name="Woo P.C."/>
        </authorList>
    </citation>
    <scope>NUCLEOTIDE SEQUENCE [LARGE SCALE GENOMIC DNA]</scope>
    <source>
        <strain evidence="3 4">JCM 13375</strain>
    </source>
</reference>
<dbReference type="EMBL" id="LSRE01000047">
    <property type="protein sequence ID" value="KXO90713.1"/>
    <property type="molecule type" value="Genomic_DNA"/>
</dbReference>
<dbReference type="SUPFAM" id="SSF52980">
    <property type="entry name" value="Restriction endonuclease-like"/>
    <property type="match status" value="1"/>
</dbReference>
<dbReference type="Proteomes" id="UP000070409">
    <property type="component" value="Unassembled WGS sequence"/>
</dbReference>
<keyword evidence="3" id="KW-0255">Endonuclease</keyword>
<protein>
    <submittedName>
        <fullName evidence="3">Restriction endonuclease</fullName>
    </submittedName>
</protein>
<dbReference type="PANTHER" id="PTHR30015:SF7">
    <property type="entry name" value="TYPE IV METHYL-DIRECTED RESTRICTION ENZYME ECOKMRR"/>
    <property type="match status" value="1"/>
</dbReference>
<evidence type="ECO:0000313" key="4">
    <source>
        <dbReference type="Proteomes" id="UP000070409"/>
    </source>
</evidence>
<dbReference type="PANTHER" id="PTHR30015">
    <property type="entry name" value="MRR RESTRICTION SYSTEM PROTEIN"/>
    <property type="match status" value="1"/>
</dbReference>
<feature type="domain" description="Restriction system protein Mrr-like N-terminal" evidence="2">
    <location>
        <begin position="6"/>
        <end position="90"/>
    </location>
</feature>
<proteinExistence type="predicted"/>
<sequence length="306" mass="32959">MGMPTWDGFMAPVLRELLPGAVVKRRDLEELVIAAEQLTDEERGETLSSGQLKYRNRIGWATSYLGRVGAIARPARRQYAITDVGRKLLADHPAGITEKDLRALAGDPTAPHTWKALRAREGKVGTVEADPAPVSDLDPEEQISDGIARINATVADELRTRLHDNSPGFFEDTVVALLVAMGYGGAGGKATVTQASNDGGIDGIIDQDALGLSRVYVQAKRYAPDNSVGRPELQAFVGALSGKADSGVFITTGRFSKGAIEYAEIVPTRVILIDGARLAELMIRYGVGVQVKQTLKIVEVDEDFFE</sequence>
<evidence type="ECO:0000313" key="3">
    <source>
        <dbReference type="EMBL" id="KXO90713.1"/>
    </source>
</evidence>